<feature type="region of interest" description="Disordered" evidence="1">
    <location>
        <begin position="53"/>
        <end position="101"/>
    </location>
</feature>
<name>A0A1L7WQ68_9HELO</name>
<accession>A0A1L7WQ68</accession>
<keyword evidence="3" id="KW-1185">Reference proteome</keyword>
<feature type="compositionally biased region" description="Acidic residues" evidence="1">
    <location>
        <begin position="70"/>
        <end position="94"/>
    </location>
</feature>
<organism evidence="2 3">
    <name type="scientific">Phialocephala subalpina</name>
    <dbReference type="NCBI Taxonomy" id="576137"/>
    <lineage>
        <taxon>Eukaryota</taxon>
        <taxon>Fungi</taxon>
        <taxon>Dikarya</taxon>
        <taxon>Ascomycota</taxon>
        <taxon>Pezizomycotina</taxon>
        <taxon>Leotiomycetes</taxon>
        <taxon>Helotiales</taxon>
        <taxon>Mollisiaceae</taxon>
        <taxon>Phialocephala</taxon>
        <taxon>Phialocephala fortinii species complex</taxon>
    </lineage>
</organism>
<feature type="compositionally biased region" description="Basic and acidic residues" evidence="1">
    <location>
        <begin position="57"/>
        <end position="66"/>
    </location>
</feature>
<evidence type="ECO:0000313" key="2">
    <source>
        <dbReference type="EMBL" id="CZR54896.1"/>
    </source>
</evidence>
<reference evidence="2 3" key="1">
    <citation type="submission" date="2016-03" db="EMBL/GenBank/DDBJ databases">
        <authorList>
            <person name="Ploux O."/>
        </authorList>
    </citation>
    <scope>NUCLEOTIDE SEQUENCE [LARGE SCALE GENOMIC DNA]</scope>
    <source>
        <strain evidence="2 3">UAMH 11012</strain>
    </source>
</reference>
<dbReference type="EMBL" id="FJOG01000005">
    <property type="protein sequence ID" value="CZR54896.1"/>
    <property type="molecule type" value="Genomic_DNA"/>
</dbReference>
<gene>
    <name evidence="2" type="ORF">PAC_04781</name>
</gene>
<dbReference type="Proteomes" id="UP000184330">
    <property type="component" value="Unassembled WGS sequence"/>
</dbReference>
<protein>
    <submittedName>
        <fullName evidence="2">Uncharacterized protein</fullName>
    </submittedName>
</protein>
<proteinExistence type="predicted"/>
<sequence>MANITFVAFHDSRLQRMDEKYRAYQRALEHPPAQADDIGRYDKKGVNCLLAGYKLEPANKEKKDQADGGESSDDSSSADEEDGEWREDNDEEQETSNSSES</sequence>
<dbReference type="AlphaFoldDB" id="A0A1L7WQ68"/>
<evidence type="ECO:0000313" key="3">
    <source>
        <dbReference type="Proteomes" id="UP000184330"/>
    </source>
</evidence>
<evidence type="ECO:0000256" key="1">
    <source>
        <dbReference type="SAM" id="MobiDB-lite"/>
    </source>
</evidence>